<dbReference type="InParanoid" id="G0QVB1"/>
<dbReference type="EMBL" id="GL983938">
    <property type="protein sequence ID" value="EGR30842.1"/>
    <property type="molecule type" value="Genomic_DNA"/>
</dbReference>
<gene>
    <name evidence="1" type="ORF">IMG5_122430</name>
</gene>
<dbReference type="eggNOG" id="ENOG502SKCT">
    <property type="taxonomic scope" value="Eukaryota"/>
</dbReference>
<name>G0QVB1_ICHMU</name>
<organism evidence="1 2">
    <name type="scientific">Ichthyophthirius multifiliis</name>
    <name type="common">White spot disease agent</name>
    <name type="synonym">Ich</name>
    <dbReference type="NCBI Taxonomy" id="5932"/>
    <lineage>
        <taxon>Eukaryota</taxon>
        <taxon>Sar</taxon>
        <taxon>Alveolata</taxon>
        <taxon>Ciliophora</taxon>
        <taxon>Intramacronucleata</taxon>
        <taxon>Oligohymenophorea</taxon>
        <taxon>Hymenostomatida</taxon>
        <taxon>Ophryoglenina</taxon>
        <taxon>Ichthyophthirius</taxon>
    </lineage>
</organism>
<evidence type="ECO:0000313" key="2">
    <source>
        <dbReference type="Proteomes" id="UP000008983"/>
    </source>
</evidence>
<dbReference type="OMA" id="EINCECF"/>
<dbReference type="RefSeq" id="XP_004032429.1">
    <property type="nucleotide sequence ID" value="XM_004032381.1"/>
</dbReference>
<keyword evidence="2" id="KW-1185">Reference proteome</keyword>
<accession>G0QVB1</accession>
<dbReference type="GeneID" id="14906975"/>
<sequence length="871" mass="102931">MRQNNSRSLSSKFTIIKSQAQKDETSILNFDGLKITDDEKLDQKDTSYHETVKQYKKQTQQQIYKKQNKLVYEYLRKTKMEGIILLALRQAINGNQIPKNPYCAISRSLIQSNLKNDLVQNFENIAKHFRKNAVSKQGIYGISSVQFQKTQIFGLKHILELIDLPRFELYLEAIKEILLNYKFTNENFEIEITNSISGGIMFKSELFPYASSHPKDLEIFCEVFVTAQNKDVALDAFTKFVKKYYKYLYIQIKQVSEDVITISKEKTMNIIKEFIFYKSDSHSQKKNIKKGWNVKDIILKQNEFIADLNIYTSTKQSLYWKGYMKVMRFEDNEGILDTELIDEFENNDDSNNNEEQKTITQKLRKKIFQYIEVYKVYNFHYINPSKEDQTESFSSQKLGSLLKGIFLNQKSAEQYARFFYKPNEQFIQSKNLRQFIDFQLKLVFKKWQDQNIMACTWELMYMVLIIQEDDLRRSLMDSIIQILSSDLSALLALSKSNIILQQLIDLYENTSQAIIKGVIISSYKVYKQKLNGVYAKSSNSDILRNRELLYILFKEMEDKQGEFDINPKSNLVLRTIRKITKYTGLGNLQQIGSLTKNVPEYIMVTLEKRKLLNKDDVDYITYDKFLQKKAVYRVLNVEQEVGQIKKTQEFKKMPIQDIEDKLILTYFDKYDVYDTLYLILREIFFGQQLPNPIPNIVLRIEAKALKYQIFEVKQKDIAQTLLQNLEDDDKIDRKLLKNSTPDIFKYYNEDMKRFGLKPVYGLKDSLSYAAIQQLCERKLYLEKYLAWQNSFKKKPPENYQIADILSVTGSNLFQHQQITKRDYVEWNFAWEFLIKGENQIIAQNIYYDLLISYVYWLNTKDAIVIGFFLEG</sequence>
<evidence type="ECO:0000313" key="1">
    <source>
        <dbReference type="EMBL" id="EGR30842.1"/>
    </source>
</evidence>
<feature type="non-terminal residue" evidence="1">
    <location>
        <position position="871"/>
    </location>
</feature>
<dbReference type="OrthoDB" id="288602at2759"/>
<dbReference type="AlphaFoldDB" id="G0QVB1"/>
<dbReference type="Proteomes" id="UP000008983">
    <property type="component" value="Unassembled WGS sequence"/>
</dbReference>
<protein>
    <submittedName>
        <fullName evidence="1">Uncharacterized protein</fullName>
    </submittedName>
</protein>
<proteinExistence type="predicted"/>
<reference evidence="1 2" key="1">
    <citation type="submission" date="2011-07" db="EMBL/GenBank/DDBJ databases">
        <authorList>
            <person name="Coyne R."/>
            <person name="Brami D."/>
            <person name="Johnson J."/>
            <person name="Hostetler J."/>
            <person name="Hannick L."/>
            <person name="Clark T."/>
            <person name="Cassidy-Hanley D."/>
            <person name="Inman J."/>
        </authorList>
    </citation>
    <scope>NUCLEOTIDE SEQUENCE [LARGE SCALE GENOMIC DNA]</scope>
    <source>
        <strain evidence="1 2">G5</strain>
    </source>
</reference>